<protein>
    <submittedName>
        <fullName evidence="1">Uncharacterized protein</fullName>
    </submittedName>
</protein>
<dbReference type="AlphaFoldDB" id="A0A2G9EE66"/>
<proteinExistence type="predicted"/>
<comment type="caution">
    <text evidence="1">The sequence shown here is derived from an EMBL/GenBank/DDBJ whole genome shotgun (WGS) entry which is preliminary data.</text>
</comment>
<dbReference type="EMBL" id="PEQY01000001">
    <property type="protein sequence ID" value="PIM79188.1"/>
    <property type="molecule type" value="Genomic_DNA"/>
</dbReference>
<evidence type="ECO:0000313" key="2">
    <source>
        <dbReference type="Proteomes" id="UP000229011"/>
    </source>
</evidence>
<name>A0A2G9EE66_9FUSO</name>
<accession>A0A2G9EE66</accession>
<evidence type="ECO:0000313" key="1">
    <source>
        <dbReference type="EMBL" id="PIM79188.1"/>
    </source>
</evidence>
<dbReference type="Proteomes" id="UP000229011">
    <property type="component" value="Unassembled WGS sequence"/>
</dbReference>
<gene>
    <name evidence="1" type="ORF">CTM71_01355</name>
</gene>
<reference evidence="1 2" key="1">
    <citation type="submission" date="2017-11" db="EMBL/GenBank/DDBJ databases">
        <title>Genome sequencing of Fusobacterium periodonticum KCOM 1259.</title>
        <authorList>
            <person name="Kook J.-K."/>
            <person name="Park S.-N."/>
            <person name="Lim Y.K."/>
        </authorList>
    </citation>
    <scope>NUCLEOTIDE SEQUENCE [LARGE SCALE GENOMIC DNA]</scope>
    <source>
        <strain evidence="1 2">KCOM 1259</strain>
    </source>
</reference>
<organism evidence="1 2">
    <name type="scientific">Fusobacterium pseudoperiodonticum</name>
    <dbReference type="NCBI Taxonomy" id="2663009"/>
    <lineage>
        <taxon>Bacteria</taxon>
        <taxon>Fusobacteriati</taxon>
        <taxon>Fusobacteriota</taxon>
        <taxon>Fusobacteriia</taxon>
        <taxon>Fusobacteriales</taxon>
        <taxon>Fusobacteriaceae</taxon>
        <taxon>Fusobacterium</taxon>
    </lineage>
</organism>
<sequence length="66" mass="7846">MKMWKCKKCGEEVGIRKGILYKLDSKKETTGDDLNFYDSEFYECSHCHNHSHSNLEDIADWEEDEK</sequence>